<organism evidence="1 2">
    <name type="scientific">Dreissena polymorpha</name>
    <name type="common">Zebra mussel</name>
    <name type="synonym">Mytilus polymorpha</name>
    <dbReference type="NCBI Taxonomy" id="45954"/>
    <lineage>
        <taxon>Eukaryota</taxon>
        <taxon>Metazoa</taxon>
        <taxon>Spiralia</taxon>
        <taxon>Lophotrochozoa</taxon>
        <taxon>Mollusca</taxon>
        <taxon>Bivalvia</taxon>
        <taxon>Autobranchia</taxon>
        <taxon>Heteroconchia</taxon>
        <taxon>Euheterodonta</taxon>
        <taxon>Imparidentia</taxon>
        <taxon>Neoheterodontei</taxon>
        <taxon>Myida</taxon>
        <taxon>Dreissenoidea</taxon>
        <taxon>Dreissenidae</taxon>
        <taxon>Dreissena</taxon>
    </lineage>
</organism>
<sequence>MQRSVCTPLVEGTPVPAGGESWSRLSLCLFCLGCDRTITMGAAAQEEKSGRSVVPGTSRLCASEPTTIGSPRDKWVIGPRGCPSVEEQSFLDQTLVRADVFSRCEH</sequence>
<protein>
    <submittedName>
        <fullName evidence="1">Uncharacterized protein</fullName>
    </submittedName>
</protein>
<accession>A0A9D4GH18</accession>
<dbReference type="EMBL" id="JAIWYP010000005">
    <property type="protein sequence ID" value="KAH3816732.1"/>
    <property type="molecule type" value="Genomic_DNA"/>
</dbReference>
<reference evidence="1" key="1">
    <citation type="journal article" date="2019" name="bioRxiv">
        <title>The Genome of the Zebra Mussel, Dreissena polymorpha: A Resource for Invasive Species Research.</title>
        <authorList>
            <person name="McCartney M.A."/>
            <person name="Auch B."/>
            <person name="Kono T."/>
            <person name="Mallez S."/>
            <person name="Zhang Y."/>
            <person name="Obille A."/>
            <person name="Becker A."/>
            <person name="Abrahante J.E."/>
            <person name="Garbe J."/>
            <person name="Badalamenti J.P."/>
            <person name="Herman A."/>
            <person name="Mangelson H."/>
            <person name="Liachko I."/>
            <person name="Sullivan S."/>
            <person name="Sone E.D."/>
            <person name="Koren S."/>
            <person name="Silverstein K.A.T."/>
            <person name="Beckman K.B."/>
            <person name="Gohl D.M."/>
        </authorList>
    </citation>
    <scope>NUCLEOTIDE SEQUENCE</scope>
    <source>
        <strain evidence="1">Duluth1</strain>
        <tissue evidence="1">Whole animal</tissue>
    </source>
</reference>
<proteinExistence type="predicted"/>
<evidence type="ECO:0000313" key="1">
    <source>
        <dbReference type="EMBL" id="KAH3816732.1"/>
    </source>
</evidence>
<comment type="caution">
    <text evidence="1">The sequence shown here is derived from an EMBL/GenBank/DDBJ whole genome shotgun (WGS) entry which is preliminary data.</text>
</comment>
<dbReference type="Proteomes" id="UP000828390">
    <property type="component" value="Unassembled WGS sequence"/>
</dbReference>
<gene>
    <name evidence="1" type="ORF">DPMN_118253</name>
</gene>
<dbReference type="AlphaFoldDB" id="A0A9D4GH18"/>
<evidence type="ECO:0000313" key="2">
    <source>
        <dbReference type="Proteomes" id="UP000828390"/>
    </source>
</evidence>
<reference evidence="1" key="2">
    <citation type="submission" date="2020-11" db="EMBL/GenBank/DDBJ databases">
        <authorList>
            <person name="McCartney M.A."/>
            <person name="Auch B."/>
            <person name="Kono T."/>
            <person name="Mallez S."/>
            <person name="Becker A."/>
            <person name="Gohl D.M."/>
            <person name="Silverstein K.A.T."/>
            <person name="Koren S."/>
            <person name="Bechman K.B."/>
            <person name="Herman A."/>
            <person name="Abrahante J.E."/>
            <person name="Garbe J."/>
        </authorList>
    </citation>
    <scope>NUCLEOTIDE SEQUENCE</scope>
    <source>
        <strain evidence="1">Duluth1</strain>
        <tissue evidence="1">Whole animal</tissue>
    </source>
</reference>
<name>A0A9D4GH18_DREPO</name>
<keyword evidence="2" id="KW-1185">Reference proteome</keyword>